<evidence type="ECO:0000256" key="1">
    <source>
        <dbReference type="ARBA" id="ARBA00022737"/>
    </source>
</evidence>
<dbReference type="AlphaFoldDB" id="M7SG31"/>
<dbReference type="Proteomes" id="UP000012174">
    <property type="component" value="Unassembled WGS sequence"/>
</dbReference>
<dbReference type="eggNOG" id="ENOG502RS6K">
    <property type="taxonomic scope" value="Eukaryota"/>
</dbReference>
<feature type="repeat" description="ANK" evidence="3">
    <location>
        <begin position="271"/>
        <end position="303"/>
    </location>
</feature>
<dbReference type="Gene3D" id="1.25.40.20">
    <property type="entry name" value="Ankyrin repeat-containing domain"/>
    <property type="match status" value="1"/>
</dbReference>
<dbReference type="OMA" id="MAFVEHI"/>
<proteinExistence type="predicted"/>
<gene>
    <name evidence="4" type="ORF">UCREL1_9956</name>
</gene>
<keyword evidence="2 3" id="KW-0040">ANK repeat</keyword>
<dbReference type="SUPFAM" id="SSF48403">
    <property type="entry name" value="Ankyrin repeat"/>
    <property type="match status" value="1"/>
</dbReference>
<name>M7SG31_EUTLA</name>
<dbReference type="PANTHER" id="PTHR24126">
    <property type="entry name" value="ANKYRIN REPEAT, PH AND SEC7 DOMAIN CONTAINING PROTEIN SECG-RELATED"/>
    <property type="match status" value="1"/>
</dbReference>
<dbReference type="SMART" id="SM00248">
    <property type="entry name" value="ANK"/>
    <property type="match status" value="2"/>
</dbReference>
<dbReference type="InterPro" id="IPR002110">
    <property type="entry name" value="Ankyrin_rpt"/>
</dbReference>
<dbReference type="Pfam" id="PF12796">
    <property type="entry name" value="Ank_2"/>
    <property type="match status" value="1"/>
</dbReference>
<evidence type="ECO:0000256" key="2">
    <source>
        <dbReference type="ARBA" id="ARBA00023043"/>
    </source>
</evidence>
<keyword evidence="5" id="KW-1185">Reference proteome</keyword>
<sequence>MQAQGPLQTAIGSKNTAGQTLLHLLNRSWFEDGSSLDELLSMLEHLQFDILASDIYGRNFFHLLQENGLNHERIRDLAHSFNIKTLNRRDAFDRKPMDSRSARLMWRAAAIHRLYPGRTPRLNLSTEDPVTARIRSSTELLRIVTNAIQVGTQSNPDSEDSEGRNGFQCLAEVVLGNLPIQNHAQPPSMKRKLGNDMEPKLQSGHLIYRLELLEGLISAHVDANHYDKAGQTPLMAFVKHIPDGTKEDKDLRQIIARLVHAGADMEARNRQGETALYMAARLGKKVALKQLLELGANLYVRNAHGLHIVDATQQALQTATNDTHLYARLHSCCAILTGQIGERWKAVTALDEWGVHTRRP</sequence>
<dbReference type="InterPro" id="IPR036770">
    <property type="entry name" value="Ankyrin_rpt-contain_sf"/>
</dbReference>
<evidence type="ECO:0000313" key="4">
    <source>
        <dbReference type="EMBL" id="EMR63102.1"/>
    </source>
</evidence>
<dbReference type="HOGENOM" id="CLU_769531_0_0_1"/>
<dbReference type="STRING" id="1287681.M7SG31"/>
<keyword evidence="1" id="KW-0677">Repeat</keyword>
<dbReference type="OrthoDB" id="194358at2759"/>
<dbReference type="KEGG" id="ela:UCREL1_9956"/>
<dbReference type="PANTHER" id="PTHR24126:SF14">
    <property type="entry name" value="ANK_REP_REGION DOMAIN-CONTAINING PROTEIN"/>
    <property type="match status" value="1"/>
</dbReference>
<dbReference type="PROSITE" id="PS50297">
    <property type="entry name" value="ANK_REP_REGION"/>
    <property type="match status" value="1"/>
</dbReference>
<evidence type="ECO:0000256" key="3">
    <source>
        <dbReference type="PROSITE-ProRule" id="PRU00023"/>
    </source>
</evidence>
<dbReference type="EMBL" id="KB707279">
    <property type="protein sequence ID" value="EMR63102.1"/>
    <property type="molecule type" value="Genomic_DNA"/>
</dbReference>
<accession>M7SG31</accession>
<organism evidence="4 5">
    <name type="scientific">Eutypa lata (strain UCR-EL1)</name>
    <name type="common">Grapevine dieback disease fungus</name>
    <name type="synonym">Eutypa armeniacae</name>
    <dbReference type="NCBI Taxonomy" id="1287681"/>
    <lineage>
        <taxon>Eukaryota</taxon>
        <taxon>Fungi</taxon>
        <taxon>Dikarya</taxon>
        <taxon>Ascomycota</taxon>
        <taxon>Pezizomycotina</taxon>
        <taxon>Sordariomycetes</taxon>
        <taxon>Xylariomycetidae</taxon>
        <taxon>Xylariales</taxon>
        <taxon>Diatrypaceae</taxon>
        <taxon>Eutypa</taxon>
    </lineage>
</organism>
<reference evidence="5" key="1">
    <citation type="journal article" date="2013" name="Genome Announc.">
        <title>Draft genome sequence of the grapevine dieback fungus Eutypa lata UCR-EL1.</title>
        <authorList>
            <person name="Blanco-Ulate B."/>
            <person name="Rolshausen P.E."/>
            <person name="Cantu D."/>
        </authorList>
    </citation>
    <scope>NUCLEOTIDE SEQUENCE [LARGE SCALE GENOMIC DNA]</scope>
    <source>
        <strain evidence="5">UCR-EL1</strain>
    </source>
</reference>
<dbReference type="PROSITE" id="PS50088">
    <property type="entry name" value="ANK_REPEAT"/>
    <property type="match status" value="1"/>
</dbReference>
<evidence type="ECO:0000313" key="5">
    <source>
        <dbReference type="Proteomes" id="UP000012174"/>
    </source>
</evidence>
<protein>
    <submittedName>
        <fullName evidence="4">Putative ankyrin repeat protein</fullName>
    </submittedName>
</protein>